<protein>
    <recommendedName>
        <fullName evidence="2">Formin-like protein</fullName>
    </recommendedName>
</protein>
<evidence type="ECO:0000313" key="7">
    <source>
        <dbReference type="Proteomes" id="UP001153076"/>
    </source>
</evidence>
<dbReference type="Gene3D" id="1.20.58.2220">
    <property type="entry name" value="Formin, FH2 domain"/>
    <property type="match status" value="1"/>
</dbReference>
<name>A0A9Q1KLE3_9CARY</name>
<dbReference type="Proteomes" id="UP001153076">
    <property type="component" value="Unassembled WGS sequence"/>
</dbReference>
<feature type="transmembrane region" description="Helical" evidence="4">
    <location>
        <begin position="9"/>
        <end position="27"/>
    </location>
</feature>
<evidence type="ECO:0000256" key="2">
    <source>
        <dbReference type="RuleBase" id="RU361260"/>
    </source>
</evidence>
<organism evidence="6 7">
    <name type="scientific">Carnegiea gigantea</name>
    <dbReference type="NCBI Taxonomy" id="171969"/>
    <lineage>
        <taxon>Eukaryota</taxon>
        <taxon>Viridiplantae</taxon>
        <taxon>Streptophyta</taxon>
        <taxon>Embryophyta</taxon>
        <taxon>Tracheophyta</taxon>
        <taxon>Spermatophyta</taxon>
        <taxon>Magnoliopsida</taxon>
        <taxon>eudicotyledons</taxon>
        <taxon>Gunneridae</taxon>
        <taxon>Pentapetalae</taxon>
        <taxon>Caryophyllales</taxon>
        <taxon>Cactineae</taxon>
        <taxon>Cactaceae</taxon>
        <taxon>Cactoideae</taxon>
        <taxon>Echinocereeae</taxon>
        <taxon>Carnegiea</taxon>
    </lineage>
</organism>
<reference evidence="6" key="1">
    <citation type="submission" date="2022-04" db="EMBL/GenBank/DDBJ databases">
        <title>Carnegiea gigantea Genome sequencing and assembly v2.</title>
        <authorList>
            <person name="Copetti D."/>
            <person name="Sanderson M.J."/>
            <person name="Burquez A."/>
            <person name="Wojciechowski M.F."/>
        </authorList>
    </citation>
    <scope>NUCLEOTIDE SEQUENCE</scope>
    <source>
        <strain evidence="6">SGP5-SGP5p</strain>
        <tissue evidence="6">Aerial part</tissue>
    </source>
</reference>
<dbReference type="SUPFAM" id="SSF101447">
    <property type="entry name" value="Formin homology 2 domain (FH2 domain)"/>
    <property type="match status" value="1"/>
</dbReference>
<dbReference type="PANTHER" id="PTHR23213">
    <property type="entry name" value="FORMIN-RELATED"/>
    <property type="match status" value="1"/>
</dbReference>
<evidence type="ECO:0000256" key="3">
    <source>
        <dbReference type="SAM" id="MobiDB-lite"/>
    </source>
</evidence>
<keyword evidence="4" id="KW-1133">Transmembrane helix</keyword>
<comment type="caution">
    <text evidence="6">The sequence shown here is derived from an EMBL/GenBank/DDBJ whole genome shotgun (WGS) entry which is preliminary data.</text>
</comment>
<feature type="domain" description="FH2" evidence="5">
    <location>
        <begin position="326"/>
        <end position="767"/>
    </location>
</feature>
<feature type="compositionally biased region" description="Basic and acidic residues" evidence="3">
    <location>
        <begin position="609"/>
        <end position="620"/>
    </location>
</feature>
<evidence type="ECO:0000256" key="4">
    <source>
        <dbReference type="SAM" id="Phobius"/>
    </source>
</evidence>
<feature type="region of interest" description="Disordered" evidence="3">
    <location>
        <begin position="39"/>
        <end position="84"/>
    </location>
</feature>
<dbReference type="Pfam" id="PF02181">
    <property type="entry name" value="FH2"/>
    <property type="match status" value="1"/>
</dbReference>
<dbReference type="GO" id="GO:0051015">
    <property type="term" value="F:actin filament binding"/>
    <property type="evidence" value="ECO:0007669"/>
    <property type="project" value="InterPro"/>
</dbReference>
<feature type="compositionally biased region" description="Polar residues" evidence="3">
    <location>
        <begin position="592"/>
        <end position="607"/>
    </location>
</feature>
<feature type="region of interest" description="Disordered" evidence="3">
    <location>
        <begin position="124"/>
        <end position="143"/>
    </location>
</feature>
<accession>A0A9Q1KLE3</accession>
<feature type="compositionally biased region" description="Pro residues" evidence="3">
    <location>
        <begin position="255"/>
        <end position="265"/>
    </location>
</feature>
<proteinExistence type="inferred from homology"/>
<dbReference type="PROSITE" id="PS51444">
    <property type="entry name" value="FH2"/>
    <property type="match status" value="1"/>
</dbReference>
<keyword evidence="7" id="KW-1185">Reference proteome</keyword>
<feature type="region of interest" description="Disordered" evidence="3">
    <location>
        <begin position="756"/>
        <end position="803"/>
    </location>
</feature>
<dbReference type="OrthoDB" id="1668162at2759"/>
<gene>
    <name evidence="6" type="ORF">Cgig2_031215</name>
</gene>
<sequence length="803" mass="86919">MGIQTQKEFLFLTLLIIFINSLINLPVCESQSPQNIETFYPFSSPPSAATPPTEPPTGPTPLPPSPTPLKPPTPPPPDTSSHLKRSVSRKAIFTAVGVTAATTLVLAAAVFFLFTKYTSQRKKQGGGATAVAAAVGGGGGRRLQPAPQAEFARFDGNIKGLIVDEDGLDVLYWRKLEGSGQRKSGPFHKEAFNKASSGKRVYSRGKSSSSHNTQIHPQDDQKARLLDSKPPPPTEADSQALPPPPPMPVLTKKGPTPPPPPPPVPSKKGPAAAPAPPSVPGRKGPAPPPPPPPKTSGSASSSKPPPVPRRTSSGSIVEVSAIGEDESAAKNEQVKLKPLHWEKVNVNPDHSMVWDKIDRGSFQCNVDMMEVLFGYVATNRKTPQEGTSAGQNNEKLSPTAKIFILDSRRSQNAAIVIRSLGITRRELIEGLLEGKSLNVETLEKLNRIAPTREEKIQILAFDGDVGRLADAESFLYHLLKAVPSAFNIINAMLFRFTYGSEINQLKDSLKTLDSACNELRSSRVFTKLLEAILKAGNRLNAGTARGDAQGFNLTALLKLSDYKSSDGKTTLLHFVVHEVLRNEGRRCVMIRNNSLARSNSQRSSGSNPKPDDPKSKEEQEREFLKLGLPIVGGLSSEIQNIKKAATIDYDIISSSSSSMTGRISETRQLVLKCGAGGAGDFVKEMKEFLGGAENEMKEVKAEHVRVMEFVKRTTEYYQAGAFKDKQPLQLFVIVNNFVSMVDRACIDIARSLQQRKANTNSGGGSPASPSSPPTPDVLRTRVTFPRLPDNFLSEKTSARDSDE</sequence>
<dbReference type="AlphaFoldDB" id="A0A9Q1KLE3"/>
<evidence type="ECO:0000313" key="6">
    <source>
        <dbReference type="EMBL" id="KAJ8445402.1"/>
    </source>
</evidence>
<evidence type="ECO:0000256" key="1">
    <source>
        <dbReference type="ARBA" id="ARBA00025793"/>
    </source>
</evidence>
<feature type="compositionally biased region" description="Pro residues" evidence="3">
    <location>
        <begin position="273"/>
        <end position="294"/>
    </location>
</feature>
<dbReference type="InterPro" id="IPR027643">
    <property type="entry name" value="Formin-like_plant"/>
</dbReference>
<feature type="compositionally biased region" description="Pro residues" evidence="3">
    <location>
        <begin position="48"/>
        <end position="78"/>
    </location>
</feature>
<dbReference type="EMBL" id="JAKOGI010000077">
    <property type="protein sequence ID" value="KAJ8445402.1"/>
    <property type="molecule type" value="Genomic_DNA"/>
</dbReference>
<evidence type="ECO:0000259" key="5">
    <source>
        <dbReference type="PROSITE" id="PS51444"/>
    </source>
</evidence>
<feature type="transmembrane region" description="Helical" evidence="4">
    <location>
        <begin position="91"/>
        <end position="114"/>
    </location>
</feature>
<dbReference type="InterPro" id="IPR015425">
    <property type="entry name" value="FH2_Formin"/>
</dbReference>
<comment type="similarity">
    <text evidence="1">Belongs to the formin-like family. Class-I subfamily.</text>
</comment>
<keyword evidence="4" id="KW-0812">Transmembrane</keyword>
<feature type="compositionally biased region" description="Polar residues" evidence="3">
    <location>
        <begin position="205"/>
        <end position="216"/>
    </location>
</feature>
<keyword evidence="4" id="KW-0472">Membrane</keyword>
<feature type="region of interest" description="Disordered" evidence="3">
    <location>
        <begin position="179"/>
        <end position="314"/>
    </location>
</feature>
<dbReference type="InterPro" id="IPR042201">
    <property type="entry name" value="FH2_Formin_sf"/>
</dbReference>
<feature type="region of interest" description="Disordered" evidence="3">
    <location>
        <begin position="592"/>
        <end position="620"/>
    </location>
</feature>
<feature type="compositionally biased region" description="Basic and acidic residues" evidence="3">
    <location>
        <begin position="217"/>
        <end position="227"/>
    </location>
</feature>
<dbReference type="PANTHER" id="PTHR23213:SF354">
    <property type="entry name" value="FORMIN-LIKE PROTEIN 4"/>
    <property type="match status" value="1"/>
</dbReference>
<dbReference type="SMART" id="SM00498">
    <property type="entry name" value="FH2"/>
    <property type="match status" value="1"/>
</dbReference>
<dbReference type="GO" id="GO:0045010">
    <property type="term" value="P:actin nucleation"/>
    <property type="evidence" value="ECO:0007669"/>
    <property type="project" value="InterPro"/>
</dbReference>